<gene>
    <name evidence="1" type="ORF">EHS13_23645</name>
</gene>
<keyword evidence="2" id="KW-1185">Reference proteome</keyword>
<dbReference type="AlphaFoldDB" id="A0A6B8RNR9"/>
<accession>A0A6B8RNR9</accession>
<dbReference type="EMBL" id="CP034235">
    <property type="protein sequence ID" value="QGQ97669.1"/>
    <property type="molecule type" value="Genomic_DNA"/>
</dbReference>
<sequence length="60" mass="6620">MKLWQVRIIPVLICLALVASGCTGIKSKGTKHVGVSSLINPLNITELLKRPEAEVLEYFQ</sequence>
<dbReference type="KEGG" id="ppsc:EHS13_23645"/>
<evidence type="ECO:0000313" key="1">
    <source>
        <dbReference type="EMBL" id="QGQ97669.1"/>
    </source>
</evidence>
<reference evidence="2" key="1">
    <citation type="submission" date="2018-11" db="EMBL/GenBank/DDBJ databases">
        <title>Complete genome sequence of Paenibacillus sp. ML311-T8.</title>
        <authorList>
            <person name="Nam Y.-D."/>
            <person name="Kang J."/>
            <person name="Chung W.-H."/>
            <person name="Park Y.S."/>
        </authorList>
    </citation>
    <scope>NUCLEOTIDE SEQUENCE [LARGE SCALE GENOMIC DNA]</scope>
    <source>
        <strain evidence="2">ML311-T8</strain>
    </source>
</reference>
<protein>
    <submittedName>
        <fullName evidence="1">Uncharacterized protein</fullName>
    </submittedName>
</protein>
<organism evidence="1 2">
    <name type="scientific">Paenibacillus psychroresistens</name>
    <dbReference type="NCBI Taxonomy" id="1778678"/>
    <lineage>
        <taxon>Bacteria</taxon>
        <taxon>Bacillati</taxon>
        <taxon>Bacillota</taxon>
        <taxon>Bacilli</taxon>
        <taxon>Bacillales</taxon>
        <taxon>Paenibacillaceae</taxon>
        <taxon>Paenibacillus</taxon>
    </lineage>
</organism>
<name>A0A6B8RNR9_9BACL</name>
<proteinExistence type="predicted"/>
<evidence type="ECO:0000313" key="2">
    <source>
        <dbReference type="Proteomes" id="UP000426246"/>
    </source>
</evidence>
<dbReference type="PROSITE" id="PS51257">
    <property type="entry name" value="PROKAR_LIPOPROTEIN"/>
    <property type="match status" value="1"/>
</dbReference>
<dbReference type="Proteomes" id="UP000426246">
    <property type="component" value="Chromosome"/>
</dbReference>
<dbReference type="RefSeq" id="WP_155702773.1">
    <property type="nucleotide sequence ID" value="NZ_CP034235.1"/>
</dbReference>